<sequence>MPRNTTGGSGHRSQRNSESNKTKQNNKIGDRMLDDLMDNPDGTKLDGAFVGRVMRRLGDGRMEIFYTVKETIEHKERVVDKLIQAPIRGGMRGRGKKDVWVDVGSVVLFEETGLGGMAPYRILSVFTPAQIARYKAVVTDADPRLFLKTGNTEEEPTDGIEFAEDDEVNVDDI</sequence>
<evidence type="ECO:0000313" key="2">
    <source>
        <dbReference type="EMBL" id="QHS79846.1"/>
    </source>
</evidence>
<reference evidence="2" key="1">
    <citation type="journal article" date="2020" name="Nature">
        <title>Giant virus diversity and host interactions through global metagenomics.</title>
        <authorList>
            <person name="Schulz F."/>
            <person name="Roux S."/>
            <person name="Paez-Espino D."/>
            <person name="Jungbluth S."/>
            <person name="Walsh D.A."/>
            <person name="Denef V.J."/>
            <person name="McMahon K.D."/>
            <person name="Konstantinidis K.T."/>
            <person name="Eloe-Fadrosh E.A."/>
            <person name="Kyrpides N.C."/>
            <person name="Woyke T."/>
        </authorList>
    </citation>
    <scope>NUCLEOTIDE SEQUENCE</scope>
    <source>
        <strain evidence="2">GVMAG-S-1035375-24</strain>
    </source>
</reference>
<dbReference type="Gene3D" id="2.40.50.140">
    <property type="entry name" value="Nucleic acid-binding proteins"/>
    <property type="match status" value="1"/>
</dbReference>
<evidence type="ECO:0000256" key="1">
    <source>
        <dbReference type="SAM" id="MobiDB-lite"/>
    </source>
</evidence>
<organism evidence="2">
    <name type="scientific">viral metagenome</name>
    <dbReference type="NCBI Taxonomy" id="1070528"/>
    <lineage>
        <taxon>unclassified sequences</taxon>
        <taxon>metagenomes</taxon>
        <taxon>organismal metagenomes</taxon>
    </lineage>
</organism>
<protein>
    <recommendedName>
        <fullName evidence="3">S1-like domain-containing protein</fullName>
    </recommendedName>
</protein>
<dbReference type="EMBL" id="MN740664">
    <property type="protein sequence ID" value="QHS79846.1"/>
    <property type="molecule type" value="Genomic_DNA"/>
</dbReference>
<feature type="compositionally biased region" description="Polar residues" evidence="1">
    <location>
        <begin position="16"/>
        <end position="27"/>
    </location>
</feature>
<proteinExistence type="predicted"/>
<accession>A0A6C0AJM9</accession>
<dbReference type="InterPro" id="IPR012340">
    <property type="entry name" value="NA-bd_OB-fold"/>
</dbReference>
<evidence type="ECO:0008006" key="3">
    <source>
        <dbReference type="Google" id="ProtNLM"/>
    </source>
</evidence>
<dbReference type="AlphaFoldDB" id="A0A6C0AJM9"/>
<name>A0A6C0AJM9_9ZZZZ</name>
<feature type="compositionally biased region" description="Acidic residues" evidence="1">
    <location>
        <begin position="152"/>
        <end position="173"/>
    </location>
</feature>
<feature type="region of interest" description="Disordered" evidence="1">
    <location>
        <begin position="149"/>
        <end position="173"/>
    </location>
</feature>
<feature type="region of interest" description="Disordered" evidence="1">
    <location>
        <begin position="1"/>
        <end position="37"/>
    </location>
</feature>